<accession>A0A5E4Q6W9</accession>
<proteinExistence type="predicted"/>
<feature type="region of interest" description="Disordered" evidence="1">
    <location>
        <begin position="103"/>
        <end position="147"/>
    </location>
</feature>
<organism evidence="2 3">
    <name type="scientific">Leptidea sinapis</name>
    <dbReference type="NCBI Taxonomy" id="189913"/>
    <lineage>
        <taxon>Eukaryota</taxon>
        <taxon>Metazoa</taxon>
        <taxon>Ecdysozoa</taxon>
        <taxon>Arthropoda</taxon>
        <taxon>Hexapoda</taxon>
        <taxon>Insecta</taxon>
        <taxon>Pterygota</taxon>
        <taxon>Neoptera</taxon>
        <taxon>Endopterygota</taxon>
        <taxon>Lepidoptera</taxon>
        <taxon>Glossata</taxon>
        <taxon>Ditrysia</taxon>
        <taxon>Papilionoidea</taxon>
        <taxon>Pieridae</taxon>
        <taxon>Dismorphiinae</taxon>
        <taxon>Leptidea</taxon>
    </lineage>
</organism>
<dbReference type="AlphaFoldDB" id="A0A5E4Q6W9"/>
<protein>
    <submittedName>
        <fullName evidence="2">Uncharacterized protein</fullName>
    </submittedName>
</protein>
<name>A0A5E4Q6W9_9NEOP</name>
<reference evidence="2 3" key="1">
    <citation type="submission" date="2017-07" db="EMBL/GenBank/DDBJ databases">
        <authorList>
            <person name="Talla V."/>
            <person name="Backstrom N."/>
        </authorList>
    </citation>
    <scope>NUCLEOTIDE SEQUENCE [LARGE SCALE GENOMIC DNA]</scope>
</reference>
<keyword evidence="3" id="KW-1185">Reference proteome</keyword>
<sequence>MYKLKLVKSGYDWIRVIEFKKSKINVTAGIFSTLPIEDVLITQLTKSLGINVTRIQRNLEDAKFREQYLDLYKEMLKAGQELEDTPGRISDIDPSMIKGIANRRRAVSASPVGNRRARSQALRREKLNSQSMRSHQVHSRLASLSSD</sequence>
<dbReference type="EMBL" id="FZQP02001504">
    <property type="protein sequence ID" value="VVC93051.1"/>
    <property type="molecule type" value="Genomic_DNA"/>
</dbReference>
<evidence type="ECO:0000256" key="1">
    <source>
        <dbReference type="SAM" id="MobiDB-lite"/>
    </source>
</evidence>
<evidence type="ECO:0000313" key="2">
    <source>
        <dbReference type="EMBL" id="VVC93051.1"/>
    </source>
</evidence>
<gene>
    <name evidence="2" type="ORF">LSINAPIS_LOCUS5330</name>
</gene>
<evidence type="ECO:0000313" key="3">
    <source>
        <dbReference type="Proteomes" id="UP000324832"/>
    </source>
</evidence>
<dbReference type="Proteomes" id="UP000324832">
    <property type="component" value="Unassembled WGS sequence"/>
</dbReference>